<gene>
    <name evidence="1" type="ORF">RDV84_06265</name>
</gene>
<dbReference type="Proteomes" id="UP001229313">
    <property type="component" value="Chromosome"/>
</dbReference>
<evidence type="ECO:0000313" key="1">
    <source>
        <dbReference type="EMBL" id="WMT04429.1"/>
    </source>
</evidence>
<sequence length="74" mass="8012">MQPSDKFKECLRSVPETVLADLTPLTGANISALAHEELRRRAALALQQLPLESVVGLLNGSAYQSWTVAHVLGE</sequence>
<keyword evidence="2" id="KW-1185">Reference proteome</keyword>
<protein>
    <submittedName>
        <fullName evidence="1">Uncharacterized protein</fullName>
    </submittedName>
</protein>
<dbReference type="RefSeq" id="WP_309152800.1">
    <property type="nucleotide sequence ID" value="NZ_CP133568.1"/>
</dbReference>
<dbReference type="EMBL" id="CP133568">
    <property type="protein sequence ID" value="WMT04429.1"/>
    <property type="molecule type" value="Genomic_DNA"/>
</dbReference>
<evidence type="ECO:0000313" key="2">
    <source>
        <dbReference type="Proteomes" id="UP001229313"/>
    </source>
</evidence>
<proteinExistence type="predicted"/>
<name>A0ABY9PBU6_9GAMM</name>
<reference evidence="1 2" key="1">
    <citation type="submission" date="2023-08" db="EMBL/GenBank/DDBJ databases">
        <title>The whole genome sequence of Lysobacter yananisis.</title>
        <authorList>
            <person name="Sun H."/>
        </authorList>
    </citation>
    <scope>NUCLEOTIDE SEQUENCE [LARGE SCALE GENOMIC DNA]</scope>
    <source>
        <strain evidence="1 2">SNNU513</strain>
    </source>
</reference>
<organism evidence="1 2">
    <name type="scientific">Lysobacter yananisis</name>
    <dbReference type="NCBI Taxonomy" id="1003114"/>
    <lineage>
        <taxon>Bacteria</taxon>
        <taxon>Pseudomonadati</taxon>
        <taxon>Pseudomonadota</taxon>
        <taxon>Gammaproteobacteria</taxon>
        <taxon>Lysobacterales</taxon>
        <taxon>Lysobacteraceae</taxon>
        <taxon>Lysobacter</taxon>
    </lineage>
</organism>
<accession>A0ABY9PBU6</accession>